<evidence type="ECO:0000313" key="2">
    <source>
        <dbReference type="Proteomes" id="UP000789396"/>
    </source>
</evidence>
<dbReference type="Proteomes" id="UP000789396">
    <property type="component" value="Unassembled WGS sequence"/>
</dbReference>
<gene>
    <name evidence="1" type="ORF">RFULGI_LOCUS13444</name>
</gene>
<proteinExistence type="predicted"/>
<protein>
    <submittedName>
        <fullName evidence="1">10223_t:CDS:1</fullName>
    </submittedName>
</protein>
<evidence type="ECO:0000313" key="1">
    <source>
        <dbReference type="EMBL" id="CAG8748759.1"/>
    </source>
</evidence>
<accession>A0A9N9IT75</accession>
<dbReference type="EMBL" id="CAJVPZ010035296">
    <property type="protein sequence ID" value="CAG8748759.1"/>
    <property type="molecule type" value="Genomic_DNA"/>
</dbReference>
<keyword evidence="2" id="KW-1185">Reference proteome</keyword>
<comment type="caution">
    <text evidence="1">The sequence shown here is derived from an EMBL/GenBank/DDBJ whole genome shotgun (WGS) entry which is preliminary data.</text>
</comment>
<reference evidence="1" key="1">
    <citation type="submission" date="2021-06" db="EMBL/GenBank/DDBJ databases">
        <authorList>
            <person name="Kallberg Y."/>
            <person name="Tangrot J."/>
            <person name="Rosling A."/>
        </authorList>
    </citation>
    <scope>NUCLEOTIDE SEQUENCE</scope>
    <source>
        <strain evidence="1">IN212</strain>
    </source>
</reference>
<sequence>VGIKFRNTREKQTEQEAAVVARSLVSETGIGTLVTVMNKFAKEELQ</sequence>
<organism evidence="1 2">
    <name type="scientific">Racocetra fulgida</name>
    <dbReference type="NCBI Taxonomy" id="60492"/>
    <lineage>
        <taxon>Eukaryota</taxon>
        <taxon>Fungi</taxon>
        <taxon>Fungi incertae sedis</taxon>
        <taxon>Mucoromycota</taxon>
        <taxon>Glomeromycotina</taxon>
        <taxon>Glomeromycetes</taxon>
        <taxon>Diversisporales</taxon>
        <taxon>Gigasporaceae</taxon>
        <taxon>Racocetra</taxon>
    </lineage>
</organism>
<name>A0A9N9IT75_9GLOM</name>
<feature type="non-terminal residue" evidence="1">
    <location>
        <position position="46"/>
    </location>
</feature>
<feature type="non-terminal residue" evidence="1">
    <location>
        <position position="1"/>
    </location>
</feature>
<dbReference type="OrthoDB" id="2138282at2759"/>
<dbReference type="AlphaFoldDB" id="A0A9N9IT75"/>